<proteinExistence type="predicted"/>
<protein>
    <submittedName>
        <fullName evidence="1">Uncharacterized protein</fullName>
    </submittedName>
</protein>
<dbReference type="Proteomes" id="UP001162501">
    <property type="component" value="Chromosome 22"/>
</dbReference>
<sequence length="105" mass="12004">MSSAQPVPPKSGQRPRGKSVIRRSETNLLRSESETGFMEERSWCPEPQEEERDALVHRFHQGRRNQNTARTQAFSSSSNFSSPALNAEDTQLSERSCPWEQDKLL</sequence>
<evidence type="ECO:0000313" key="2">
    <source>
        <dbReference type="Proteomes" id="UP001162501"/>
    </source>
</evidence>
<name>A0ACB0EMJ0_RANTA</name>
<dbReference type="EMBL" id="OX596106">
    <property type="protein sequence ID" value="CAI9701704.1"/>
    <property type="molecule type" value="Genomic_DNA"/>
</dbReference>
<organism evidence="1 2">
    <name type="scientific">Rangifer tarandus platyrhynchus</name>
    <name type="common">Svalbard reindeer</name>
    <dbReference type="NCBI Taxonomy" id="3082113"/>
    <lineage>
        <taxon>Eukaryota</taxon>
        <taxon>Metazoa</taxon>
        <taxon>Chordata</taxon>
        <taxon>Craniata</taxon>
        <taxon>Vertebrata</taxon>
        <taxon>Euteleostomi</taxon>
        <taxon>Mammalia</taxon>
        <taxon>Eutheria</taxon>
        <taxon>Laurasiatheria</taxon>
        <taxon>Artiodactyla</taxon>
        <taxon>Ruminantia</taxon>
        <taxon>Pecora</taxon>
        <taxon>Cervidae</taxon>
        <taxon>Odocoileinae</taxon>
        <taxon>Rangifer</taxon>
    </lineage>
</organism>
<evidence type="ECO:0000313" key="1">
    <source>
        <dbReference type="EMBL" id="CAI9701704.1"/>
    </source>
</evidence>
<reference evidence="1" key="1">
    <citation type="submission" date="2023-05" db="EMBL/GenBank/DDBJ databases">
        <authorList>
            <consortium name="ELIXIR-Norway"/>
        </authorList>
    </citation>
    <scope>NUCLEOTIDE SEQUENCE</scope>
</reference>
<gene>
    <name evidence="1" type="ORF">MRATA1EN3_LOCUS12917</name>
</gene>
<accession>A0ACB0EMJ0</accession>